<dbReference type="EMBL" id="BAAFSV010000004">
    <property type="protein sequence ID" value="GAB1317807.1"/>
    <property type="molecule type" value="Genomic_DNA"/>
</dbReference>
<comment type="caution">
    <text evidence="1">The sequence shown here is derived from an EMBL/GenBank/DDBJ whole genome shotgun (WGS) entry which is preliminary data.</text>
</comment>
<accession>A0ABQ0GJ60</accession>
<dbReference type="RefSeq" id="XP_070919538.1">
    <property type="nucleotide sequence ID" value="XM_071063437.1"/>
</dbReference>
<dbReference type="Proteomes" id="UP001628179">
    <property type="component" value="Unassembled WGS sequence"/>
</dbReference>
<sequence>MILPDHAAYQKAEPSTTFPYSSRWRQDGVVDKDVLARRQERRGGEPTCEGGLRRISPVVSDLAHGVSGGCLILMLHLHDLGPSRYHAISETANGTGKISQRCLVRAIVSEYPAPYHGQNLPHRH</sequence>
<reference evidence="1 2" key="1">
    <citation type="submission" date="2024-09" db="EMBL/GenBank/DDBJ databases">
        <title>Itraconazole resistance in Madurella fahalii resulting from another homologue of gene encoding cytochrome P450 14-alpha sterol demethylase (CYP51).</title>
        <authorList>
            <person name="Yoshioka I."/>
            <person name="Fahal A.H."/>
            <person name="Kaneko S."/>
            <person name="Yaguchi T."/>
        </authorList>
    </citation>
    <scope>NUCLEOTIDE SEQUENCE [LARGE SCALE GENOMIC DNA]</scope>
    <source>
        <strain evidence="1 2">IFM 68171</strain>
    </source>
</reference>
<proteinExistence type="predicted"/>
<organism evidence="1 2">
    <name type="scientific">Madurella fahalii</name>
    <dbReference type="NCBI Taxonomy" id="1157608"/>
    <lineage>
        <taxon>Eukaryota</taxon>
        <taxon>Fungi</taxon>
        <taxon>Dikarya</taxon>
        <taxon>Ascomycota</taxon>
        <taxon>Pezizomycotina</taxon>
        <taxon>Sordariomycetes</taxon>
        <taxon>Sordariomycetidae</taxon>
        <taxon>Sordariales</taxon>
        <taxon>Sordariales incertae sedis</taxon>
        <taxon>Madurella</taxon>
    </lineage>
</organism>
<evidence type="ECO:0000313" key="2">
    <source>
        <dbReference type="Proteomes" id="UP001628179"/>
    </source>
</evidence>
<keyword evidence="2" id="KW-1185">Reference proteome</keyword>
<name>A0ABQ0GJ60_9PEZI</name>
<gene>
    <name evidence="1" type="ORF">MFIFM68171_08017</name>
</gene>
<protein>
    <submittedName>
        <fullName evidence="1">Uncharacterized protein</fullName>
    </submittedName>
</protein>
<dbReference type="GeneID" id="98178760"/>
<evidence type="ECO:0000313" key="1">
    <source>
        <dbReference type="EMBL" id="GAB1317807.1"/>
    </source>
</evidence>